<dbReference type="Gene3D" id="1.25.40.540">
    <property type="entry name" value="TAP42-like family"/>
    <property type="match status" value="1"/>
</dbReference>
<feature type="region of interest" description="Disordered" evidence="1">
    <location>
        <begin position="440"/>
        <end position="503"/>
    </location>
</feature>
<evidence type="ECO:0000313" key="3">
    <source>
        <dbReference type="Proteomes" id="UP000245946"/>
    </source>
</evidence>
<feature type="compositionally biased region" description="Acidic residues" evidence="1">
    <location>
        <begin position="268"/>
        <end position="280"/>
    </location>
</feature>
<dbReference type="AlphaFoldDB" id="A0A316ZI62"/>
<dbReference type="GO" id="GO:0035303">
    <property type="term" value="P:regulation of dephosphorylation"/>
    <property type="evidence" value="ECO:0007669"/>
    <property type="project" value="TreeGrafter"/>
</dbReference>
<organism evidence="2 3">
    <name type="scientific">Tilletiopsis washingtonensis</name>
    <dbReference type="NCBI Taxonomy" id="58919"/>
    <lineage>
        <taxon>Eukaryota</taxon>
        <taxon>Fungi</taxon>
        <taxon>Dikarya</taxon>
        <taxon>Basidiomycota</taxon>
        <taxon>Ustilaginomycotina</taxon>
        <taxon>Exobasidiomycetes</taxon>
        <taxon>Entylomatales</taxon>
        <taxon>Entylomatales incertae sedis</taxon>
        <taxon>Tilletiopsis</taxon>
    </lineage>
</organism>
<gene>
    <name evidence="2" type="ORF">FA09DRAFT_328026</name>
</gene>
<dbReference type="RefSeq" id="XP_025600891.1">
    <property type="nucleotide sequence ID" value="XM_025741620.1"/>
</dbReference>
<dbReference type="EMBL" id="KZ819285">
    <property type="protein sequence ID" value="PWO00613.1"/>
    <property type="molecule type" value="Genomic_DNA"/>
</dbReference>
<dbReference type="GO" id="GO:0005829">
    <property type="term" value="C:cytosol"/>
    <property type="evidence" value="ECO:0007669"/>
    <property type="project" value="TreeGrafter"/>
</dbReference>
<dbReference type="GO" id="GO:0009966">
    <property type="term" value="P:regulation of signal transduction"/>
    <property type="evidence" value="ECO:0007669"/>
    <property type="project" value="InterPro"/>
</dbReference>
<dbReference type="InterPro" id="IPR038511">
    <property type="entry name" value="TAP42/TAP46-like_sf"/>
</dbReference>
<evidence type="ECO:0000256" key="1">
    <source>
        <dbReference type="SAM" id="MobiDB-lite"/>
    </source>
</evidence>
<name>A0A316ZI62_9BASI</name>
<feature type="compositionally biased region" description="Basic and acidic residues" evidence="1">
    <location>
        <begin position="454"/>
        <end position="471"/>
    </location>
</feature>
<protein>
    <submittedName>
        <fullName evidence="2">TAP42-domain-containing protein</fullName>
    </submittedName>
</protein>
<dbReference type="STRING" id="58919.A0A316ZI62"/>
<accession>A0A316ZI62</accession>
<dbReference type="GeneID" id="37269164"/>
<dbReference type="OrthoDB" id="10261753at2759"/>
<dbReference type="Proteomes" id="UP000245946">
    <property type="component" value="Unassembled WGS sequence"/>
</dbReference>
<dbReference type="InterPro" id="IPR007304">
    <property type="entry name" value="TAP46-like"/>
</dbReference>
<proteinExistence type="predicted"/>
<feature type="region of interest" description="Disordered" evidence="1">
    <location>
        <begin position="40"/>
        <end position="64"/>
    </location>
</feature>
<dbReference type="GO" id="GO:0051721">
    <property type="term" value="F:protein phosphatase 2A binding"/>
    <property type="evidence" value="ECO:0007669"/>
    <property type="project" value="TreeGrafter"/>
</dbReference>
<sequence length="503" mass="53012">MSSMSFAPASHGFGASSSAAADDASSLSLTAQLQRIFAFAASPPAPQPPSTSASSSSSSSSAVAAPPDPAVQLLRAIQDAQQLAASLELISQNDRLADLSTNTLRPLLLPAVLGEVLTRVRTPVGEHAGRMELLRRSRDAWRLYLLSLLQLGVLPAPSATSVGLGLLTSQTRAHLSTSGPPKLDAANRRALKIALLQLERGITRALDAHREAARDKARAKMGGGLKAQREGVERGASAALEAPEEAQWDLLVLPRVARGMVNSGGGDGESDESSDEEQEDAPGGLPSAGGPEAVAVPRTTRGYVLLLLALHASKALAALDSIGAELELLQSMPAATAAGRAEGSRERGRDGADAQAWRLDRRLDASAPGALLDAKGKVLRPFQITGASASSGASPNPMGTLADDGMNKREELRRQVFQPGHRLPTMSIDEFLDEEERRGNIITGGGPEGAARATPREARALRMENDGTREADEAEEEARQEAMQWDTFKEHNRRGEGNTMNRG</sequence>
<evidence type="ECO:0000313" key="2">
    <source>
        <dbReference type="EMBL" id="PWO00613.1"/>
    </source>
</evidence>
<keyword evidence="3" id="KW-1185">Reference proteome</keyword>
<dbReference type="Pfam" id="PF04177">
    <property type="entry name" value="TAP42"/>
    <property type="match status" value="1"/>
</dbReference>
<feature type="region of interest" description="Disordered" evidence="1">
    <location>
        <begin position="259"/>
        <end position="294"/>
    </location>
</feature>
<reference evidence="2 3" key="1">
    <citation type="journal article" date="2018" name="Mol. Biol. Evol.">
        <title>Broad Genomic Sampling Reveals a Smut Pathogenic Ancestry of the Fungal Clade Ustilaginomycotina.</title>
        <authorList>
            <person name="Kijpornyongpan T."/>
            <person name="Mondo S.J."/>
            <person name="Barry K."/>
            <person name="Sandor L."/>
            <person name="Lee J."/>
            <person name="Lipzen A."/>
            <person name="Pangilinan J."/>
            <person name="LaButti K."/>
            <person name="Hainaut M."/>
            <person name="Henrissat B."/>
            <person name="Grigoriev I.V."/>
            <person name="Spatafora J.W."/>
            <person name="Aime M.C."/>
        </authorList>
    </citation>
    <scope>NUCLEOTIDE SEQUENCE [LARGE SCALE GENOMIC DNA]</scope>
    <source>
        <strain evidence="2 3">MCA 4186</strain>
    </source>
</reference>
<dbReference type="PANTHER" id="PTHR10933:SF9">
    <property type="entry name" value="IMMUNOGLOBULIN-BINDING PROTEIN 1"/>
    <property type="match status" value="1"/>
</dbReference>
<dbReference type="PANTHER" id="PTHR10933">
    <property type="entry name" value="IMMUNOGLOBULIN-BINDING PROTEIN 1"/>
    <property type="match status" value="1"/>
</dbReference>
<feature type="compositionally biased region" description="Basic and acidic residues" evidence="1">
    <location>
        <begin position="487"/>
        <end position="496"/>
    </location>
</feature>
<feature type="compositionally biased region" description="Low complexity" evidence="1">
    <location>
        <begin position="50"/>
        <end position="64"/>
    </location>
</feature>